<reference evidence="6 7" key="1">
    <citation type="submission" date="2016-01" db="EMBL/GenBank/DDBJ databases">
        <title>Highly variable Streptococcus oralis are common among viridans streptococci isolated from primates.</title>
        <authorList>
            <person name="Denapaite D."/>
            <person name="Rieger M."/>
            <person name="Koendgen S."/>
            <person name="Brueckner R."/>
            <person name="Ochigava I."/>
            <person name="Kappeler P."/>
            <person name="Maetz-Rensing K."/>
            <person name="Leendertz F."/>
            <person name="Hakenbeck R."/>
        </authorList>
    </citation>
    <scope>NUCLEOTIDE SEQUENCE [LARGE SCALE GENOMIC DNA]</scope>
    <source>
        <strain evidence="6 7">DD08</strain>
    </source>
</reference>
<proteinExistence type="predicted"/>
<dbReference type="PANTHER" id="PTHR10578:SF107">
    <property type="entry name" value="2-HYDROXYACID OXIDASE 1"/>
    <property type="match status" value="1"/>
</dbReference>
<evidence type="ECO:0000313" key="7">
    <source>
        <dbReference type="Proteomes" id="UP000070377"/>
    </source>
</evidence>
<keyword evidence="6" id="KW-0503">Monooxygenase</keyword>
<evidence type="ECO:0000256" key="1">
    <source>
        <dbReference type="ARBA" id="ARBA00001917"/>
    </source>
</evidence>
<sequence length="76" mass="8392">MASGADLVAIGRPVIYGLALGGSVGVRQVFEHLNAELKTVMQLSGTQTIEDVKHFKLRHNPYNPTFPVDPRDLKLY</sequence>
<evidence type="ECO:0000256" key="4">
    <source>
        <dbReference type="ARBA" id="ARBA00023002"/>
    </source>
</evidence>
<keyword evidence="2" id="KW-0285">Flavoprotein</keyword>
<protein>
    <submittedName>
        <fullName evidence="6">Lactate 2-monooxygenase</fullName>
        <ecNumber evidence="6">1.13.12.4</ecNumber>
    </submittedName>
</protein>
<comment type="caution">
    <text evidence="6">The sequence shown here is derived from an EMBL/GenBank/DDBJ whole genome shotgun (WGS) entry which is preliminary data.</text>
</comment>
<dbReference type="EMBL" id="LQRD01000071">
    <property type="protein sequence ID" value="KXT68503.1"/>
    <property type="molecule type" value="Genomic_DNA"/>
</dbReference>
<dbReference type="Pfam" id="PF01070">
    <property type="entry name" value="FMN_dh"/>
    <property type="match status" value="1"/>
</dbReference>
<dbReference type="GO" id="GO:0050040">
    <property type="term" value="F:lactate 2-monooxygenase activity"/>
    <property type="evidence" value="ECO:0007669"/>
    <property type="project" value="UniProtKB-EC"/>
</dbReference>
<dbReference type="EC" id="1.13.12.4" evidence="6"/>
<evidence type="ECO:0000259" key="5">
    <source>
        <dbReference type="PROSITE" id="PS51349"/>
    </source>
</evidence>
<dbReference type="InterPro" id="IPR037396">
    <property type="entry name" value="FMN_HAD"/>
</dbReference>
<dbReference type="AlphaFoldDB" id="A0A139MXP5"/>
<feature type="domain" description="FMN hydroxy acid dehydrogenase" evidence="5">
    <location>
        <begin position="1"/>
        <end position="62"/>
    </location>
</feature>
<dbReference type="STRING" id="45634.SCRDD08_01905"/>
<dbReference type="InterPro" id="IPR013785">
    <property type="entry name" value="Aldolase_TIM"/>
</dbReference>
<dbReference type="PATRIC" id="fig|45634.12.peg.1985"/>
<evidence type="ECO:0000313" key="6">
    <source>
        <dbReference type="EMBL" id="KXT68503.1"/>
    </source>
</evidence>
<keyword evidence="3" id="KW-0288">FMN</keyword>
<gene>
    <name evidence="6" type="ORF">SCRDD08_01905</name>
</gene>
<dbReference type="SUPFAM" id="SSF51395">
    <property type="entry name" value="FMN-linked oxidoreductases"/>
    <property type="match status" value="1"/>
</dbReference>
<accession>A0A139MXP5</accession>
<organism evidence="6 7">
    <name type="scientific">Streptococcus cristatus</name>
    <dbReference type="NCBI Taxonomy" id="45634"/>
    <lineage>
        <taxon>Bacteria</taxon>
        <taxon>Bacillati</taxon>
        <taxon>Bacillota</taxon>
        <taxon>Bacilli</taxon>
        <taxon>Lactobacillales</taxon>
        <taxon>Streptococcaceae</taxon>
        <taxon>Streptococcus</taxon>
    </lineage>
</organism>
<comment type="cofactor">
    <cofactor evidence="1">
        <name>FMN</name>
        <dbReference type="ChEBI" id="CHEBI:58210"/>
    </cofactor>
</comment>
<dbReference type="Gene3D" id="3.20.20.70">
    <property type="entry name" value="Aldolase class I"/>
    <property type="match status" value="1"/>
</dbReference>
<evidence type="ECO:0000256" key="2">
    <source>
        <dbReference type="ARBA" id="ARBA00022630"/>
    </source>
</evidence>
<dbReference type="Proteomes" id="UP000070377">
    <property type="component" value="Unassembled WGS sequence"/>
</dbReference>
<keyword evidence="4 6" id="KW-0560">Oxidoreductase</keyword>
<dbReference type="InterPro" id="IPR000262">
    <property type="entry name" value="FMN-dep_DH"/>
</dbReference>
<evidence type="ECO:0000256" key="3">
    <source>
        <dbReference type="ARBA" id="ARBA00022643"/>
    </source>
</evidence>
<dbReference type="PROSITE" id="PS51349">
    <property type="entry name" value="FMN_HYDROXY_ACID_DH_2"/>
    <property type="match status" value="1"/>
</dbReference>
<name>A0A139MXP5_STRCR</name>
<dbReference type="PANTHER" id="PTHR10578">
    <property type="entry name" value="S -2-HYDROXY-ACID OXIDASE-RELATED"/>
    <property type="match status" value="1"/>
</dbReference>